<evidence type="ECO:0000256" key="5">
    <source>
        <dbReference type="ARBA" id="ARBA00022982"/>
    </source>
</evidence>
<dbReference type="EMBL" id="JBBMER010000001">
    <property type="protein sequence ID" value="MEQ2378481.1"/>
    <property type="molecule type" value="Genomic_DNA"/>
</dbReference>
<name>A0ABV1BRU7_9FIRM</name>
<dbReference type="Gene3D" id="3.30.70.20">
    <property type="match status" value="1"/>
</dbReference>
<feature type="binding site" evidence="8">
    <location>
        <position position="405"/>
    </location>
    <ligand>
        <name>[4Fe-4S] cluster</name>
        <dbReference type="ChEBI" id="CHEBI:49883"/>
        <label>2</label>
    </ligand>
</feature>
<dbReference type="RefSeq" id="WP_022501999.1">
    <property type="nucleotide sequence ID" value="NZ_DAWDAH010000011.1"/>
</dbReference>
<keyword evidence="8" id="KW-0472">Membrane</keyword>
<comment type="function">
    <text evidence="8">Part of a membrane-bound complex that couples electron transfer with translocation of ions across the membrane.</text>
</comment>
<keyword evidence="6 8" id="KW-0408">Iron</keyword>
<keyword evidence="4 8" id="KW-0677">Repeat</keyword>
<evidence type="ECO:0000256" key="1">
    <source>
        <dbReference type="ARBA" id="ARBA00022448"/>
    </source>
</evidence>
<comment type="caution">
    <text evidence="10">The sequence shown here is derived from an EMBL/GenBank/DDBJ whole genome shotgun (WGS) entry which is preliminary data.</text>
</comment>
<proteinExistence type="inferred from homology"/>
<keyword evidence="5 8" id="KW-0249">Electron transport</keyword>
<keyword evidence="8" id="KW-1278">Translocase</keyword>
<dbReference type="Proteomes" id="UP001442364">
    <property type="component" value="Unassembled WGS sequence"/>
</dbReference>
<evidence type="ECO:0000259" key="9">
    <source>
        <dbReference type="PROSITE" id="PS51379"/>
    </source>
</evidence>
<dbReference type="PANTHER" id="PTHR43034">
    <property type="entry name" value="ION-TRANSLOCATING OXIDOREDUCTASE COMPLEX SUBUNIT C"/>
    <property type="match status" value="1"/>
</dbReference>
<evidence type="ECO:0000313" key="10">
    <source>
        <dbReference type="EMBL" id="MEQ2378481.1"/>
    </source>
</evidence>
<dbReference type="HAMAP" id="MF_00461">
    <property type="entry name" value="RsxC_RnfC"/>
    <property type="match status" value="1"/>
</dbReference>
<dbReference type="Gene3D" id="3.40.50.11540">
    <property type="entry name" value="NADH-ubiquinone oxidoreductase 51kDa subunit"/>
    <property type="match status" value="1"/>
</dbReference>
<keyword evidence="2 8" id="KW-0004">4Fe-4S</keyword>
<dbReference type="InterPro" id="IPR019554">
    <property type="entry name" value="Soluble_ligand-bd"/>
</dbReference>
<keyword evidence="3 8" id="KW-0479">Metal-binding</keyword>
<feature type="domain" description="4Fe-4S ferredoxin-type" evidence="9">
    <location>
        <begin position="396"/>
        <end position="426"/>
    </location>
</feature>
<feature type="domain" description="4Fe-4S ferredoxin-type" evidence="9">
    <location>
        <begin position="357"/>
        <end position="386"/>
    </location>
</feature>
<protein>
    <recommendedName>
        <fullName evidence="8">Ion-translocating oxidoreductase complex subunit C</fullName>
        <ecNumber evidence="8">7.-.-.-</ecNumber>
    </recommendedName>
    <alternativeName>
        <fullName evidence="8">Rnf electron transport complex subunit C</fullName>
    </alternativeName>
</protein>
<dbReference type="SUPFAM" id="SSF142019">
    <property type="entry name" value="Nqo1 FMN-binding domain-like"/>
    <property type="match status" value="1"/>
</dbReference>
<dbReference type="Pfam" id="PF01512">
    <property type="entry name" value="Complex1_51K"/>
    <property type="match status" value="1"/>
</dbReference>
<reference evidence="10 11" key="1">
    <citation type="submission" date="2024-03" db="EMBL/GenBank/DDBJ databases">
        <title>Human intestinal bacterial collection.</title>
        <authorList>
            <person name="Pauvert C."/>
            <person name="Hitch T.C.A."/>
            <person name="Clavel T."/>
        </authorList>
    </citation>
    <scope>NUCLEOTIDE SEQUENCE [LARGE SCALE GENOMIC DNA]</scope>
    <source>
        <strain evidence="10 11">CLA-AA-H255</strain>
    </source>
</reference>
<accession>A0ABV1BRU7</accession>
<evidence type="ECO:0000256" key="3">
    <source>
        <dbReference type="ARBA" id="ARBA00022723"/>
    </source>
</evidence>
<feature type="binding site" evidence="8">
    <location>
        <position position="376"/>
    </location>
    <ligand>
        <name>[4Fe-4S] cluster</name>
        <dbReference type="ChEBI" id="CHEBI:49883"/>
        <label>2</label>
    </ligand>
</feature>
<feature type="binding site" evidence="8">
    <location>
        <position position="415"/>
    </location>
    <ligand>
        <name>[4Fe-4S] cluster</name>
        <dbReference type="ChEBI" id="CHEBI:49883"/>
        <label>1</label>
    </ligand>
</feature>
<dbReference type="PANTHER" id="PTHR43034:SF2">
    <property type="entry name" value="ION-TRANSLOCATING OXIDOREDUCTASE COMPLEX SUBUNIT C"/>
    <property type="match status" value="1"/>
</dbReference>
<comment type="cofactor">
    <cofactor evidence="8">
        <name>[4Fe-4S] cluster</name>
        <dbReference type="ChEBI" id="CHEBI:49883"/>
    </cofactor>
    <text evidence="8">Binds 2 [4Fe-4S] clusters per subunit.</text>
</comment>
<dbReference type="InterPro" id="IPR011538">
    <property type="entry name" value="Nuo51_FMN-bd"/>
</dbReference>
<feature type="binding site" evidence="8">
    <location>
        <position position="411"/>
    </location>
    <ligand>
        <name>[4Fe-4S] cluster</name>
        <dbReference type="ChEBI" id="CHEBI:49883"/>
        <label>2</label>
    </ligand>
</feature>
<keyword evidence="1 8" id="KW-0813">Transport</keyword>
<feature type="binding site" evidence="8">
    <location>
        <position position="369"/>
    </location>
    <ligand>
        <name>[4Fe-4S] cluster</name>
        <dbReference type="ChEBI" id="CHEBI:49883"/>
        <label>1</label>
    </ligand>
</feature>
<dbReference type="Pfam" id="PF13375">
    <property type="entry name" value="RnfC_N"/>
    <property type="match status" value="1"/>
</dbReference>
<dbReference type="PROSITE" id="PS51379">
    <property type="entry name" value="4FE4S_FER_2"/>
    <property type="match status" value="2"/>
</dbReference>
<organism evidence="10 11">
    <name type="scientific">[Lactobacillus] rogosae</name>
    <dbReference type="NCBI Taxonomy" id="706562"/>
    <lineage>
        <taxon>Bacteria</taxon>
        <taxon>Bacillati</taxon>
        <taxon>Bacillota</taxon>
        <taxon>Clostridia</taxon>
        <taxon>Lachnospirales</taxon>
        <taxon>Lachnospiraceae</taxon>
        <taxon>Lachnospira</taxon>
    </lineage>
</organism>
<evidence type="ECO:0000256" key="8">
    <source>
        <dbReference type="HAMAP-Rule" id="MF_00461"/>
    </source>
</evidence>
<feature type="binding site" evidence="8">
    <location>
        <position position="372"/>
    </location>
    <ligand>
        <name>[4Fe-4S] cluster</name>
        <dbReference type="ChEBI" id="CHEBI:49883"/>
        <label>1</label>
    </ligand>
</feature>
<dbReference type="SUPFAM" id="SSF46548">
    <property type="entry name" value="alpha-helical ferredoxin"/>
    <property type="match status" value="1"/>
</dbReference>
<comment type="subunit">
    <text evidence="8">The complex is composed of six subunits: RnfA, RnfB, RnfC, RnfD, RnfE and RnfG.</text>
</comment>
<dbReference type="InterPro" id="IPR017900">
    <property type="entry name" value="4Fe4S_Fe_S_CS"/>
</dbReference>
<dbReference type="EC" id="7.-.-.-" evidence="8"/>
<keyword evidence="8" id="KW-1003">Cell membrane</keyword>
<feature type="binding site" evidence="8">
    <location>
        <position position="408"/>
    </location>
    <ligand>
        <name>[4Fe-4S] cluster</name>
        <dbReference type="ChEBI" id="CHEBI:49883"/>
        <label>2</label>
    </ligand>
</feature>
<keyword evidence="7 8" id="KW-0411">Iron-sulfur</keyword>
<dbReference type="InterPro" id="IPR010208">
    <property type="entry name" value="Ion_transpt_RnfC/RsxC"/>
</dbReference>
<evidence type="ECO:0000256" key="6">
    <source>
        <dbReference type="ARBA" id="ARBA00023004"/>
    </source>
</evidence>
<comment type="similarity">
    <text evidence="8">Belongs to the 4Fe4S bacterial-type ferredoxin family. RnfC subfamily.</text>
</comment>
<dbReference type="InterPro" id="IPR017896">
    <property type="entry name" value="4Fe4S_Fe-S-bd"/>
</dbReference>
<evidence type="ECO:0000313" key="11">
    <source>
        <dbReference type="Proteomes" id="UP001442364"/>
    </source>
</evidence>
<evidence type="ECO:0000256" key="7">
    <source>
        <dbReference type="ARBA" id="ARBA00023014"/>
    </source>
</evidence>
<dbReference type="NCBIfam" id="TIGR01945">
    <property type="entry name" value="rnfC"/>
    <property type="match status" value="1"/>
</dbReference>
<keyword evidence="11" id="KW-1185">Reference proteome</keyword>
<gene>
    <name evidence="10" type="primary">rsxC</name>
    <name evidence="8" type="synonym">rnfC</name>
    <name evidence="10" type="ORF">WMO14_01090</name>
</gene>
<evidence type="ECO:0000256" key="2">
    <source>
        <dbReference type="ARBA" id="ARBA00022485"/>
    </source>
</evidence>
<dbReference type="Pfam" id="PF10531">
    <property type="entry name" value="SLBB"/>
    <property type="match status" value="1"/>
</dbReference>
<dbReference type="InterPro" id="IPR026902">
    <property type="entry name" value="RnfC_N"/>
</dbReference>
<comment type="subcellular location">
    <subcellularLocation>
        <location evidence="8">Cell membrane</location>
        <topology evidence="8">Peripheral membrane protein</topology>
    </subcellularLocation>
</comment>
<dbReference type="NCBIfam" id="NF003454">
    <property type="entry name" value="PRK05035.1"/>
    <property type="match status" value="1"/>
</dbReference>
<dbReference type="Pfam" id="PF12838">
    <property type="entry name" value="Fer4_7"/>
    <property type="match status" value="1"/>
</dbReference>
<sequence>MGKCTFKGGIHPYDGKELSKDKPIKELFPAVGEMVFPLSQHIGAPAVPVVAKGDYVLAGQLIAEAGGFVSANIHSSVSGTVKAIEPRTLATGGKCNSIIIENDGEFKEVEYTPKKLEELSKEEVLQRIKDAGVVGMGGAGFPTNVKLSPKNPEGIDYIIVNGAECEPYLTSDYRRLLEESDKIVLGLKVALSIFDHAKGIIGIEDNKPEAIKVMQAAVASEPDIEVKVLKTKYPQGGERSLIYATTGRSINSTMLPADAGCIVHNVDTIYSIYMAVIEGKPLTKRIVTVTGDGVKEPGNFYVWLGMNYRQLLEAVGGVVGEPEKYISGGPMMGFAMYSLDVPVIKGSSSLLVFQNDVVSKLEETACIRCGRCGEGCPSHLLPAKLASFAAKNDEAGFVKFDGMECVMCGSCSYVCPAKRPLTQQIKAMRSIVLANRRKK</sequence>
<evidence type="ECO:0000256" key="4">
    <source>
        <dbReference type="ARBA" id="ARBA00022737"/>
    </source>
</evidence>
<feature type="binding site" evidence="8">
    <location>
        <position position="366"/>
    </location>
    <ligand>
        <name>[4Fe-4S] cluster</name>
        <dbReference type="ChEBI" id="CHEBI:49883"/>
        <label>1</label>
    </ligand>
</feature>
<dbReference type="PROSITE" id="PS00198">
    <property type="entry name" value="4FE4S_FER_1"/>
    <property type="match status" value="1"/>
</dbReference>
<dbReference type="InterPro" id="IPR037225">
    <property type="entry name" value="Nuo51_FMN-bd_sf"/>
</dbReference>